<reference evidence="3 6" key="2">
    <citation type="submission" date="2020-07" db="EMBL/GenBank/DDBJ databases">
        <authorList>
            <person name="Feng H."/>
        </authorList>
    </citation>
    <scope>NUCLEOTIDE SEQUENCE [LARGE SCALE GENOMIC DNA]</scope>
    <source>
        <strain evidence="3">S-12</strain>
        <strain evidence="6">s-12</strain>
    </source>
</reference>
<proteinExistence type="predicted"/>
<protein>
    <submittedName>
        <fullName evidence="4">Uncharacterized protein</fullName>
    </submittedName>
</protein>
<dbReference type="EMBL" id="JACEIO010000007">
    <property type="protein sequence ID" value="MBA4536431.1"/>
    <property type="molecule type" value="Genomic_DNA"/>
</dbReference>
<evidence type="ECO:0000313" key="6">
    <source>
        <dbReference type="Proteomes" id="UP000570010"/>
    </source>
</evidence>
<keyword evidence="1" id="KW-0175">Coiled coil</keyword>
<feature type="coiled-coil region" evidence="1">
    <location>
        <begin position="198"/>
        <end position="232"/>
    </location>
</feature>
<organism evidence="4 5">
    <name type="scientific">Bacillus aquiflavi</name>
    <dbReference type="NCBI Taxonomy" id="2672567"/>
    <lineage>
        <taxon>Bacteria</taxon>
        <taxon>Bacillati</taxon>
        <taxon>Bacillota</taxon>
        <taxon>Bacilli</taxon>
        <taxon>Bacillales</taxon>
        <taxon>Bacillaceae</taxon>
        <taxon>Bacillus</taxon>
    </lineage>
</organism>
<dbReference type="AlphaFoldDB" id="A0A6B3VS07"/>
<evidence type="ECO:0000313" key="5">
    <source>
        <dbReference type="Proteomes" id="UP000472971"/>
    </source>
</evidence>
<reference evidence="4 5" key="1">
    <citation type="submission" date="2020-02" db="EMBL/GenBank/DDBJ databases">
        <title>Bacillus aquiflavi sp. nov., isolated from yellow water of strong flavor Chinese baijiu in Yibin region of China.</title>
        <authorList>
            <person name="Xie J."/>
        </authorList>
    </citation>
    <scope>NUCLEOTIDE SEQUENCE [LARGE SCALE GENOMIC DNA]</scope>
    <source>
        <strain evidence="4 5">3H-10</strain>
    </source>
</reference>
<feature type="coiled-coil region" evidence="1">
    <location>
        <begin position="102"/>
        <end position="129"/>
    </location>
</feature>
<evidence type="ECO:0000313" key="4">
    <source>
        <dbReference type="EMBL" id="NEY80799.1"/>
    </source>
</evidence>
<gene>
    <name evidence="4" type="ORF">G4D64_04510</name>
    <name evidence="3" type="ORF">H1Z61_04545</name>
</gene>
<evidence type="ECO:0000256" key="2">
    <source>
        <dbReference type="SAM" id="MobiDB-lite"/>
    </source>
</evidence>
<dbReference type="Proteomes" id="UP000472971">
    <property type="component" value="Unassembled WGS sequence"/>
</dbReference>
<dbReference type="EMBL" id="JAAIWN010000007">
    <property type="protein sequence ID" value="NEY80799.1"/>
    <property type="molecule type" value="Genomic_DNA"/>
</dbReference>
<name>A0A6B3VS07_9BACI</name>
<comment type="caution">
    <text evidence="4">The sequence shown here is derived from an EMBL/GenBank/DDBJ whole genome shotgun (WGS) entry which is preliminary data.</text>
</comment>
<sequence>MGNAKLFILTNEANEKLLKYETTLVDSRRLLHEIKYKLIMKKDKGRKMKSTLVQKCEDMEKMIGTHHREINAPLNELYDLLIEVVYMKKKFHEKEDEFQHVMLQQKQKIQQSDQQIHRLQERKLLYEKQVKSLATALQIKNKAEIMLKKQLKTTRAAKSERVRNILPEIQYSTLVQKEEQISLFFMMAGQLLNKLTEENISEKRKETLINKVKKLEKKLNILEKQGDKYKQLINNVNINIKGRWIYVFWKKWNAHFKKEYEEKFQQLNVVIADFQDHLKDYQRSFEEMYQNIHEYENKEGEMRKHIDQLHDTFKSFKQLESGYKAEIQQIKEVLTAYKEKEAYYETKRNEMEDTIKKYEENEQNFKRELEQKEKIIHQLKKRNREPLRSNEHKRPFRQTSNEKNLDFKNHYSFPVQGQSQMIMFDPFKYLNKP</sequence>
<keyword evidence="5" id="KW-1185">Reference proteome</keyword>
<dbReference type="Proteomes" id="UP000570010">
    <property type="component" value="Unassembled WGS sequence"/>
</dbReference>
<feature type="compositionally biased region" description="Basic and acidic residues" evidence="2">
    <location>
        <begin position="384"/>
        <end position="393"/>
    </location>
</feature>
<dbReference type="RefSeq" id="WP_163240561.1">
    <property type="nucleotide sequence ID" value="NZ_JAAIWN010000007.1"/>
</dbReference>
<accession>A0A6B3VS07</accession>
<evidence type="ECO:0000256" key="1">
    <source>
        <dbReference type="SAM" id="Coils"/>
    </source>
</evidence>
<evidence type="ECO:0000313" key="3">
    <source>
        <dbReference type="EMBL" id="MBA4536431.1"/>
    </source>
</evidence>
<feature type="region of interest" description="Disordered" evidence="2">
    <location>
        <begin position="379"/>
        <end position="405"/>
    </location>
</feature>
<feature type="coiled-coil region" evidence="1">
    <location>
        <begin position="257"/>
        <end position="298"/>
    </location>
</feature>